<evidence type="ECO:0000256" key="8">
    <source>
        <dbReference type="ARBA" id="ARBA00022679"/>
    </source>
</evidence>
<dbReference type="InterPro" id="IPR027277">
    <property type="entry name" value="NadC/ModD"/>
</dbReference>
<gene>
    <name evidence="16" type="primary">nadC</name>
    <name evidence="16" type="ORF">IAC10_08425</name>
</gene>
<dbReference type="Pfam" id="PF01729">
    <property type="entry name" value="QRPTase_C"/>
    <property type="match status" value="1"/>
</dbReference>
<feature type="domain" description="Quinolinate phosphoribosyl transferase N-terminal" evidence="15">
    <location>
        <begin position="23"/>
        <end position="108"/>
    </location>
</feature>
<evidence type="ECO:0000313" key="17">
    <source>
        <dbReference type="Proteomes" id="UP000823928"/>
    </source>
</evidence>
<dbReference type="SUPFAM" id="SSF54675">
    <property type="entry name" value="Nicotinate/Quinolinate PRTase N-terminal domain-like"/>
    <property type="match status" value="1"/>
</dbReference>
<dbReference type="EMBL" id="DVIU01000165">
    <property type="protein sequence ID" value="HIS36637.1"/>
    <property type="molecule type" value="Genomic_DNA"/>
</dbReference>
<evidence type="ECO:0000256" key="12">
    <source>
        <dbReference type="PIRNR" id="PIRNR006250"/>
    </source>
</evidence>
<reference evidence="16" key="2">
    <citation type="journal article" date="2021" name="PeerJ">
        <title>Extensive microbial diversity within the chicken gut microbiome revealed by metagenomics and culture.</title>
        <authorList>
            <person name="Gilroy R."/>
            <person name="Ravi A."/>
            <person name="Getino M."/>
            <person name="Pursley I."/>
            <person name="Horton D.L."/>
            <person name="Alikhan N.F."/>
            <person name="Baker D."/>
            <person name="Gharbi K."/>
            <person name="Hall N."/>
            <person name="Watson M."/>
            <person name="Adriaenssens E.M."/>
            <person name="Foster-Nyarko E."/>
            <person name="Jarju S."/>
            <person name="Secka A."/>
            <person name="Antonio M."/>
            <person name="Oren A."/>
            <person name="Chaudhuri R.R."/>
            <person name="La Ragione R."/>
            <person name="Hildebrand F."/>
            <person name="Pallen M.J."/>
        </authorList>
    </citation>
    <scope>NUCLEOTIDE SEQUENCE</scope>
    <source>
        <strain evidence="16">6276</strain>
    </source>
</reference>
<dbReference type="InterPro" id="IPR022412">
    <property type="entry name" value="Quinolinate_PRibosylTrfase_N"/>
</dbReference>
<dbReference type="InterPro" id="IPR037128">
    <property type="entry name" value="Quinolinate_PRibosylTase_N_sf"/>
</dbReference>
<dbReference type="InterPro" id="IPR036068">
    <property type="entry name" value="Nicotinate_pribotase-like_C"/>
</dbReference>
<evidence type="ECO:0000256" key="4">
    <source>
        <dbReference type="ARBA" id="ARBA00011218"/>
    </source>
</evidence>
<evidence type="ECO:0000256" key="1">
    <source>
        <dbReference type="ARBA" id="ARBA00003237"/>
    </source>
</evidence>
<comment type="function">
    <text evidence="1">Involved in the catabolism of quinolinic acid (QA).</text>
</comment>
<dbReference type="EC" id="2.4.2.19" evidence="5"/>
<evidence type="ECO:0000256" key="2">
    <source>
        <dbReference type="ARBA" id="ARBA00004893"/>
    </source>
</evidence>
<evidence type="ECO:0000256" key="10">
    <source>
        <dbReference type="ARBA" id="ARBA00047445"/>
    </source>
</evidence>
<dbReference type="PIRSF" id="PIRSF006250">
    <property type="entry name" value="NadC_ModD"/>
    <property type="match status" value="1"/>
</dbReference>
<dbReference type="SUPFAM" id="SSF51690">
    <property type="entry name" value="Nicotinate/Quinolinate PRTase C-terminal domain-like"/>
    <property type="match status" value="1"/>
</dbReference>
<feature type="domain" description="Quinolinate phosphoribosyl transferase C-terminal" evidence="14">
    <location>
        <begin position="110"/>
        <end position="275"/>
    </location>
</feature>
<comment type="pathway">
    <text evidence="2">Cofactor biosynthesis; NAD(+) biosynthesis; nicotinate D-ribonucleotide from quinolinate: step 1/1.</text>
</comment>
<dbReference type="FunFam" id="3.90.1170.20:FF:000001">
    <property type="entry name" value="Nicotinate-nucleotide diphosphorylase (Carboxylating)"/>
    <property type="match status" value="1"/>
</dbReference>
<dbReference type="Proteomes" id="UP000823928">
    <property type="component" value="Unassembled WGS sequence"/>
</dbReference>
<dbReference type="Pfam" id="PF02749">
    <property type="entry name" value="QRPTase_N"/>
    <property type="match status" value="1"/>
</dbReference>
<dbReference type="InterPro" id="IPR013785">
    <property type="entry name" value="Aldolase_TIM"/>
</dbReference>
<protein>
    <recommendedName>
        <fullName evidence="11">Probable nicotinate-nucleotide pyrophosphorylase [carboxylating]</fullName>
        <ecNumber evidence="5">2.4.2.19</ecNumber>
    </recommendedName>
    <alternativeName>
        <fullName evidence="9">Quinolinate phosphoribosyltransferase [decarboxylating]</fullName>
    </alternativeName>
</protein>
<feature type="binding site" evidence="13">
    <location>
        <position position="195"/>
    </location>
    <ligand>
        <name>substrate</name>
    </ligand>
</feature>
<dbReference type="CDD" id="cd01572">
    <property type="entry name" value="QPRTase"/>
    <property type="match status" value="1"/>
</dbReference>
<evidence type="ECO:0000313" key="16">
    <source>
        <dbReference type="EMBL" id="HIS36637.1"/>
    </source>
</evidence>
<dbReference type="GO" id="GO:0004514">
    <property type="term" value="F:nicotinate-nucleotide diphosphorylase (carboxylating) activity"/>
    <property type="evidence" value="ECO:0007669"/>
    <property type="project" value="UniProtKB-EC"/>
</dbReference>
<dbReference type="FunFam" id="3.20.20.70:FF:000030">
    <property type="entry name" value="Nicotinate-nucleotide pyrophosphorylase, carboxylating"/>
    <property type="match status" value="1"/>
</dbReference>
<evidence type="ECO:0000256" key="3">
    <source>
        <dbReference type="ARBA" id="ARBA00009400"/>
    </source>
</evidence>
<dbReference type="Gene3D" id="3.20.20.70">
    <property type="entry name" value="Aldolase class I"/>
    <property type="match status" value="1"/>
</dbReference>
<organism evidence="16 17">
    <name type="scientific">Candidatus Scatousia excrementigallinarum</name>
    <dbReference type="NCBI Taxonomy" id="2840935"/>
    <lineage>
        <taxon>Bacteria</taxon>
        <taxon>Candidatus Scatousia</taxon>
    </lineage>
</organism>
<dbReference type="AlphaFoldDB" id="A0A9D1F071"/>
<feature type="binding site" evidence="13">
    <location>
        <begin position="260"/>
        <end position="262"/>
    </location>
    <ligand>
        <name>substrate</name>
    </ligand>
</feature>
<dbReference type="GO" id="GO:0005737">
    <property type="term" value="C:cytoplasm"/>
    <property type="evidence" value="ECO:0007669"/>
    <property type="project" value="TreeGrafter"/>
</dbReference>
<comment type="similarity">
    <text evidence="3 12">Belongs to the NadC/ModD family.</text>
</comment>
<dbReference type="NCBIfam" id="TIGR00078">
    <property type="entry name" value="nadC"/>
    <property type="match status" value="1"/>
</dbReference>
<dbReference type="InterPro" id="IPR004393">
    <property type="entry name" value="NadC"/>
</dbReference>
<evidence type="ECO:0000259" key="14">
    <source>
        <dbReference type="Pfam" id="PF01729"/>
    </source>
</evidence>
<feature type="binding site" evidence="13">
    <location>
        <position position="216"/>
    </location>
    <ligand>
        <name>substrate</name>
    </ligand>
</feature>
<evidence type="ECO:0000256" key="6">
    <source>
        <dbReference type="ARBA" id="ARBA00022642"/>
    </source>
</evidence>
<comment type="caution">
    <text evidence="16">The sequence shown here is derived from an EMBL/GenBank/DDBJ whole genome shotgun (WGS) entry which is preliminary data.</text>
</comment>
<evidence type="ECO:0000256" key="9">
    <source>
        <dbReference type="ARBA" id="ARBA00033102"/>
    </source>
</evidence>
<reference evidence="16" key="1">
    <citation type="submission" date="2020-10" db="EMBL/GenBank/DDBJ databases">
        <authorList>
            <person name="Gilroy R."/>
        </authorList>
    </citation>
    <scope>NUCLEOTIDE SEQUENCE</scope>
    <source>
        <strain evidence="16">6276</strain>
    </source>
</reference>
<evidence type="ECO:0000256" key="13">
    <source>
        <dbReference type="PIRSR" id="PIRSR006250-1"/>
    </source>
</evidence>
<evidence type="ECO:0000256" key="7">
    <source>
        <dbReference type="ARBA" id="ARBA00022676"/>
    </source>
</evidence>
<dbReference type="PANTHER" id="PTHR32179">
    <property type="entry name" value="NICOTINATE-NUCLEOTIDE PYROPHOSPHORYLASE [CARBOXYLATING]"/>
    <property type="match status" value="1"/>
</dbReference>
<dbReference type="GO" id="GO:0034213">
    <property type="term" value="P:quinolinate catabolic process"/>
    <property type="evidence" value="ECO:0007669"/>
    <property type="project" value="TreeGrafter"/>
</dbReference>
<keyword evidence="7 12" id="KW-0328">Glycosyltransferase</keyword>
<feature type="binding site" evidence="13">
    <location>
        <position position="155"/>
    </location>
    <ligand>
        <name>substrate</name>
    </ligand>
</feature>
<keyword evidence="6" id="KW-0662">Pyridine nucleotide biosynthesis</keyword>
<feature type="binding site" evidence="13">
    <location>
        <begin position="239"/>
        <end position="241"/>
    </location>
    <ligand>
        <name>substrate</name>
    </ligand>
</feature>
<comment type="subunit">
    <text evidence="4">Hexamer formed by 3 homodimers.</text>
</comment>
<evidence type="ECO:0000256" key="11">
    <source>
        <dbReference type="ARBA" id="ARBA00069173"/>
    </source>
</evidence>
<dbReference type="Gene3D" id="3.90.1170.20">
    <property type="entry name" value="Quinolinate phosphoribosyl transferase, N-terminal domain"/>
    <property type="match status" value="1"/>
</dbReference>
<evidence type="ECO:0000259" key="15">
    <source>
        <dbReference type="Pfam" id="PF02749"/>
    </source>
</evidence>
<feature type="binding site" evidence="13">
    <location>
        <begin position="131"/>
        <end position="133"/>
    </location>
    <ligand>
        <name>substrate</name>
    </ligand>
</feature>
<dbReference type="InterPro" id="IPR002638">
    <property type="entry name" value="Quinolinate_PRibosylTrfase_C"/>
</dbReference>
<feature type="binding site" evidence="13">
    <location>
        <position position="165"/>
    </location>
    <ligand>
        <name>substrate</name>
    </ligand>
</feature>
<comment type="catalytic activity">
    <reaction evidence="10">
        <text>nicotinate beta-D-ribonucleotide + CO2 + diphosphate = quinolinate + 5-phospho-alpha-D-ribose 1-diphosphate + 2 H(+)</text>
        <dbReference type="Rhea" id="RHEA:12733"/>
        <dbReference type="ChEBI" id="CHEBI:15378"/>
        <dbReference type="ChEBI" id="CHEBI:16526"/>
        <dbReference type="ChEBI" id="CHEBI:29959"/>
        <dbReference type="ChEBI" id="CHEBI:33019"/>
        <dbReference type="ChEBI" id="CHEBI:57502"/>
        <dbReference type="ChEBI" id="CHEBI:58017"/>
        <dbReference type="EC" id="2.4.2.19"/>
    </reaction>
</comment>
<dbReference type="PANTHER" id="PTHR32179:SF3">
    <property type="entry name" value="NICOTINATE-NUCLEOTIDE PYROPHOSPHORYLASE [CARBOXYLATING]"/>
    <property type="match status" value="1"/>
</dbReference>
<feature type="binding site" evidence="13">
    <location>
        <position position="98"/>
    </location>
    <ligand>
        <name>substrate</name>
    </ligand>
</feature>
<evidence type="ECO:0000256" key="5">
    <source>
        <dbReference type="ARBA" id="ARBA00011944"/>
    </source>
</evidence>
<accession>A0A9D1F071</accession>
<name>A0A9D1F071_9BACT</name>
<sequence>MLSNFYIEDHVKRALEEDIGFGDITTENLAEDTDVLSGALNTRSDGVLCGCEVFKTVFKILSPDVKLKFYFKDGDEIKKGDKIADISGPAKYVLMGERVALNYAQRMSGIATETRKYQDAVGNYKAKIVDTRKTTPNFRPFEKYSVFIGGGHMHRFNLSDCAMIKDNHIRLAGTITKAVEKLRDKISFTHKIEVECDTFEQVKEAVEVGADIIMLDNMDTDTMKKACDYINGRAIVEASGNVNLSTVSSIAACGVDIISSSAIVAKAPTLDLALDI</sequence>
<keyword evidence="8 12" id="KW-0808">Transferase</keyword>
<proteinExistence type="inferred from homology"/>
<dbReference type="GO" id="GO:0009435">
    <property type="term" value="P:NAD+ biosynthetic process"/>
    <property type="evidence" value="ECO:0007669"/>
    <property type="project" value="InterPro"/>
</dbReference>